<accession>A0AC61QL82</accession>
<sequence length="515" mass="58883">MTFPELVTAYLKEGTELLKNKILDYLNANNFSEEDWLPIIDLLFNPYSNKVSAFAWLALIAKSHQDEELAKSLNLNPGQFSELFQSRLRKASFPVVDQQSNGILAEVLIFPFSSTESRAICFNKIYAEQANMLAQLTGKSFLMVFTEDFVGDSWMAATSAALIADNPDDLKDFCFSGVVNESGKILSPAQLTEKKQCCEVYGKRLITAVKSLEELEFWLNSCELPVPLVQSSGTPDKKSSWLLKMEAAIQKEYPLFNLQALFEFTGLNVECLSIFKEGDFPFIPEVWQAFLGGIDHFDRVEQKLGTRKAIFWYAGMLSSLQFGIGVIFGFNRPIYICHWEVSNQEYLPVFRLYRPNNARVLKNVSFDPHSFTHIKYEIDAISNQMTDLALILYFGSHNPYQEVINYFKPLFPDSGTLFISLKESQGQINLDSDWLRIVQETNSLLNYLKKSYHWQRLHIFQSSPNAICMALGIALGNFTSATIYHYQPQAEGEHYKGMYNLEMVKNYRPQYVPQT</sequence>
<comment type="caution">
    <text evidence="1">The sequence shown here is derived from an EMBL/GenBank/DDBJ whole genome shotgun (WGS) entry which is preliminary data.</text>
</comment>
<reference evidence="1" key="1">
    <citation type="submission" date="2019-03" db="EMBL/GenBank/DDBJ databases">
        <title>Candidatus Syntrophosphaera thermopropionivorans: a novel player in syntrophic propionate oxidation during anaerobic digestion.</title>
        <authorList>
            <person name="Dyksma S."/>
        </authorList>
    </citation>
    <scope>NUCLEOTIDE SEQUENCE</scope>
    <source>
        <strain evidence="1">W5</strain>
    </source>
</reference>
<dbReference type="EMBL" id="SMOG01000001">
    <property type="protein sequence ID" value="TDF74736.1"/>
    <property type="molecule type" value="Genomic_DNA"/>
</dbReference>
<organism evidence="1 2">
    <name type="scientific">Candidatus Syntrophosphaera thermopropionivorans</name>
    <dbReference type="NCBI Taxonomy" id="2593015"/>
    <lineage>
        <taxon>Bacteria</taxon>
        <taxon>Pseudomonadati</taxon>
        <taxon>Candidatus Cloacimonadota</taxon>
        <taxon>Candidatus Cloacimonadia</taxon>
        <taxon>Candidatus Cloacimonadales</taxon>
        <taxon>Candidatus Cloacimonadaceae</taxon>
        <taxon>Candidatus Syntrophosphaera</taxon>
    </lineage>
</organism>
<dbReference type="Proteomes" id="UP000294588">
    <property type="component" value="Unassembled WGS sequence"/>
</dbReference>
<evidence type="ECO:0000313" key="2">
    <source>
        <dbReference type="Proteomes" id="UP000294588"/>
    </source>
</evidence>
<keyword evidence="2" id="KW-1185">Reference proteome</keyword>
<proteinExistence type="predicted"/>
<protein>
    <submittedName>
        <fullName evidence="1">SAVED domain-containing protein</fullName>
    </submittedName>
</protein>
<evidence type="ECO:0000313" key="1">
    <source>
        <dbReference type="EMBL" id="TDF74736.1"/>
    </source>
</evidence>
<name>A0AC61QL82_9BACT</name>
<gene>
    <name evidence="1" type="ORF">E0946_01245</name>
</gene>